<dbReference type="Pfam" id="PF00144">
    <property type="entry name" value="Beta-lactamase"/>
    <property type="match status" value="1"/>
</dbReference>
<dbReference type="InterPro" id="IPR050789">
    <property type="entry name" value="Diverse_Enzym_Activities"/>
</dbReference>
<dbReference type="SUPFAM" id="SSF56601">
    <property type="entry name" value="beta-lactamase/transpeptidase-like"/>
    <property type="match status" value="1"/>
</dbReference>
<proteinExistence type="predicted"/>
<dbReference type="PANTHER" id="PTHR43283:SF7">
    <property type="entry name" value="BETA-LACTAMASE-RELATED DOMAIN-CONTAINING PROTEIN"/>
    <property type="match status" value="1"/>
</dbReference>
<accession>A0A9D2S029</accession>
<dbReference type="InterPro" id="IPR001466">
    <property type="entry name" value="Beta-lactam-related"/>
</dbReference>
<gene>
    <name evidence="2" type="ORF">H9942_09975</name>
</gene>
<dbReference type="InterPro" id="IPR012338">
    <property type="entry name" value="Beta-lactam/transpept-like"/>
</dbReference>
<dbReference type="Gene3D" id="3.40.710.10">
    <property type="entry name" value="DD-peptidase/beta-lactamase superfamily"/>
    <property type="match status" value="1"/>
</dbReference>
<evidence type="ECO:0000313" key="2">
    <source>
        <dbReference type="EMBL" id="HJB38374.1"/>
    </source>
</evidence>
<comment type="caution">
    <text evidence="2">The sequence shown here is derived from an EMBL/GenBank/DDBJ whole genome shotgun (WGS) entry which is preliminary data.</text>
</comment>
<sequence length="506" mass="55800">MKLQHVTPESVGVPSQAVLDLLDEFYRQGVEMHGLMLLRHGQVYAEGHWAPYNAQTPHILFSFSKSLTSTAIGFAVQEGILSLEDKLVDLFPDKVPENPSENLQACCVRDLLMMACGHAKEIDWVASSSDWVSKFLEDPFVYQPGTHFLYNTAGTNMLSAIITRKTGLTLTQFLQPRLFDPLEMGQVFCQPLADGTEMGGAGMYLTLEAMARFTQFVANKGRWEGKQLLNAAWFEEATAKHIENLGPGWDGDPDWHAGYCYQFWRCDKPGIFRGDGAYGQYGIVLEPQDAVVVIQGCTVQLQKVLNAVWDKLLPAFGQEPLPQDSHGFHRLQKRLERLELNPMLGTRNPGAEASLDGAVYLPDAPTPGLLDLVDGGGHYVPAGHTLESLGFSFQGGKAALVFHQDNGALELPVGLEGHFLSAPLEGTVLGANGRWRNRNTLEVEVRNTRMVSGQRMLFQFAGDKLTVSGDITLPDNGGLAGKCLEPVTFTLREGEVSTKTKMYWEQ</sequence>
<name>A0A9D2S029_9FIRM</name>
<dbReference type="EMBL" id="DWXZ01000213">
    <property type="protein sequence ID" value="HJB38374.1"/>
    <property type="molecule type" value="Genomic_DNA"/>
</dbReference>
<reference evidence="2" key="1">
    <citation type="journal article" date="2021" name="PeerJ">
        <title>Extensive microbial diversity within the chicken gut microbiome revealed by metagenomics and culture.</title>
        <authorList>
            <person name="Gilroy R."/>
            <person name="Ravi A."/>
            <person name="Getino M."/>
            <person name="Pursley I."/>
            <person name="Horton D.L."/>
            <person name="Alikhan N.F."/>
            <person name="Baker D."/>
            <person name="Gharbi K."/>
            <person name="Hall N."/>
            <person name="Watson M."/>
            <person name="Adriaenssens E.M."/>
            <person name="Foster-Nyarko E."/>
            <person name="Jarju S."/>
            <person name="Secka A."/>
            <person name="Antonio M."/>
            <person name="Oren A."/>
            <person name="Chaudhuri R.R."/>
            <person name="La Ragione R."/>
            <person name="Hildebrand F."/>
            <person name="Pallen M.J."/>
        </authorList>
    </citation>
    <scope>NUCLEOTIDE SEQUENCE</scope>
    <source>
        <strain evidence="2">ChiBcolR8-3208</strain>
    </source>
</reference>
<evidence type="ECO:0000259" key="1">
    <source>
        <dbReference type="Pfam" id="PF00144"/>
    </source>
</evidence>
<feature type="domain" description="Beta-lactamase-related" evidence="1">
    <location>
        <begin position="28"/>
        <end position="294"/>
    </location>
</feature>
<organism evidence="2 3">
    <name type="scientific">Candidatus Acutalibacter ornithocaccae</name>
    <dbReference type="NCBI Taxonomy" id="2838416"/>
    <lineage>
        <taxon>Bacteria</taxon>
        <taxon>Bacillati</taxon>
        <taxon>Bacillota</taxon>
        <taxon>Clostridia</taxon>
        <taxon>Eubacteriales</taxon>
        <taxon>Acutalibacteraceae</taxon>
        <taxon>Acutalibacter</taxon>
    </lineage>
</organism>
<reference evidence="2" key="2">
    <citation type="submission" date="2021-04" db="EMBL/GenBank/DDBJ databases">
        <authorList>
            <person name="Gilroy R."/>
        </authorList>
    </citation>
    <scope>NUCLEOTIDE SEQUENCE</scope>
    <source>
        <strain evidence="2">ChiBcolR8-3208</strain>
    </source>
</reference>
<dbReference type="AlphaFoldDB" id="A0A9D2S029"/>
<protein>
    <submittedName>
        <fullName evidence="2">Beta-lactamase family protein</fullName>
    </submittedName>
</protein>
<dbReference type="PANTHER" id="PTHR43283">
    <property type="entry name" value="BETA-LACTAMASE-RELATED"/>
    <property type="match status" value="1"/>
</dbReference>
<evidence type="ECO:0000313" key="3">
    <source>
        <dbReference type="Proteomes" id="UP000824214"/>
    </source>
</evidence>
<dbReference type="Proteomes" id="UP000824214">
    <property type="component" value="Unassembled WGS sequence"/>
</dbReference>